<dbReference type="GO" id="GO:0000398">
    <property type="term" value="P:mRNA splicing, via spliceosome"/>
    <property type="evidence" value="ECO:0007669"/>
    <property type="project" value="InterPro"/>
</dbReference>
<sequence>MDSALKPVKRPADEPADGIHSHSQGEPASQPRKKYYRADLDEDSDDEFKQYRSENRRANANAGARSTQAQSQTQPQAQEGNALPETEGGDEDDDYVPYVPVRERMKEQMAKVIGVDHRKLASAGASTSEGSSDVNAEANAAAAAAAAAAAGEGGPTPFTLDRFEAPARPTVSLLDQHVELQKQGDGVVESELDKRLREEEEIFRNVTEKTALMGAAEIAKGVVYTESMPKSWRPPRYIEALTDDERQKIWEEMHIIVEGDDIPPPIKTFREMKLPKSIIKHLAKRGIKAPTPIQIEGIPVALSGRDMIGIAFTGSGKTLVFSLPIVMFALEQELKLGFTSGEGPYGLILVPSRELAKQTYDNLQAYAKVLATEGFPLLRVALCMGGVNMREQLDSMRDGVHLMVATPGRLIDLLQKGKVNLDICRYLTLDEADRMIDMGFEEDMRTIFSFFKAQRQTLLFSATMPKKIQDFAKSALVRPVIVNVGRAGAANLDVVQDVEYVNVEARLVYLLQCLQKTAPPVIIFAEKKADVDEIHEYLLLKGVEAVAIHGGKSQEEREWAIRSFKDHLKDVLVATDIAAKGLDFPDIQHVINFDMPEEIETYVHRIGRTGRCGKTGTASTFVNKTVPESVLLDVKHLLIEAHQKIPPFLQQLQSEAEQYLHIGSTRGCQFCGGLGHRIAECPKLEAQQKQKLVGSKDYLGRGGGGDGGGGGY</sequence>
<accession>A0A0D2VT23</accession>
<dbReference type="EC" id="3.6.4.13" evidence="1"/>
<dbReference type="SUPFAM" id="SSF52540">
    <property type="entry name" value="P-loop containing nucleoside triphosphate hydrolases"/>
    <property type="match status" value="2"/>
</dbReference>
<evidence type="ECO:0000256" key="1">
    <source>
        <dbReference type="ARBA" id="ARBA00012552"/>
    </source>
</evidence>
<evidence type="ECO:0000259" key="13">
    <source>
        <dbReference type="SMART" id="SM00487"/>
    </source>
</evidence>
<dbReference type="PANTHER" id="PTHR47958">
    <property type="entry name" value="ATP-DEPENDENT RNA HELICASE DBP3"/>
    <property type="match status" value="1"/>
</dbReference>
<organism evidence="15 16">
    <name type="scientific">Capsaspora owczarzaki (strain ATCC 30864)</name>
    <dbReference type="NCBI Taxonomy" id="595528"/>
    <lineage>
        <taxon>Eukaryota</taxon>
        <taxon>Filasterea</taxon>
        <taxon>Capsaspora</taxon>
    </lineage>
</organism>
<evidence type="ECO:0000256" key="12">
    <source>
        <dbReference type="SAM" id="MobiDB-lite"/>
    </source>
</evidence>
<dbReference type="InterPro" id="IPR011545">
    <property type="entry name" value="DEAD/DEAH_box_helicase_dom"/>
</dbReference>
<proteinExistence type="inferred from homology"/>
<dbReference type="GO" id="GO:0005524">
    <property type="term" value="F:ATP binding"/>
    <property type="evidence" value="ECO:0007669"/>
    <property type="project" value="UniProtKB-KW"/>
</dbReference>
<evidence type="ECO:0000259" key="14">
    <source>
        <dbReference type="SMART" id="SM00490"/>
    </source>
</evidence>
<dbReference type="OrthoDB" id="196131at2759"/>
<feature type="compositionally biased region" description="Basic and acidic residues" evidence="12">
    <location>
        <begin position="47"/>
        <end position="57"/>
    </location>
</feature>
<comment type="catalytic activity">
    <reaction evidence="11">
        <text>ATP + H2O = ADP + phosphate + H(+)</text>
        <dbReference type="Rhea" id="RHEA:13065"/>
        <dbReference type="ChEBI" id="CHEBI:15377"/>
        <dbReference type="ChEBI" id="CHEBI:15378"/>
        <dbReference type="ChEBI" id="CHEBI:30616"/>
        <dbReference type="ChEBI" id="CHEBI:43474"/>
        <dbReference type="ChEBI" id="CHEBI:456216"/>
        <dbReference type="EC" id="3.6.4.13"/>
    </reaction>
</comment>
<dbReference type="EMBL" id="KE346367">
    <property type="protein sequence ID" value="KJE94357.1"/>
    <property type="molecule type" value="Genomic_DNA"/>
</dbReference>
<dbReference type="InParanoid" id="A0A0D2VT23"/>
<dbReference type="GO" id="GO:0016787">
    <property type="term" value="F:hydrolase activity"/>
    <property type="evidence" value="ECO:0007669"/>
    <property type="project" value="UniProtKB-KW"/>
</dbReference>
<gene>
    <name evidence="15" type="ORF">CAOG_005012</name>
</gene>
<dbReference type="GO" id="GO:0003723">
    <property type="term" value="F:RNA binding"/>
    <property type="evidence" value="ECO:0007669"/>
    <property type="project" value="UniProtKB-KW"/>
</dbReference>
<dbReference type="Pfam" id="PF00271">
    <property type="entry name" value="Helicase_C"/>
    <property type="match status" value="1"/>
</dbReference>
<dbReference type="GO" id="GO:0005634">
    <property type="term" value="C:nucleus"/>
    <property type="evidence" value="ECO:0007669"/>
    <property type="project" value="UniProtKB-ARBA"/>
</dbReference>
<feature type="domain" description="Helicase ATP-binding" evidence="13">
    <location>
        <begin position="286"/>
        <end position="497"/>
    </location>
</feature>
<dbReference type="Proteomes" id="UP000008743">
    <property type="component" value="Unassembled WGS sequence"/>
</dbReference>
<dbReference type="SMART" id="SM00490">
    <property type="entry name" value="HELICc"/>
    <property type="match status" value="1"/>
</dbReference>
<dbReference type="InterPro" id="IPR044113">
    <property type="entry name" value="DEADc_DDX41"/>
</dbReference>
<dbReference type="Pfam" id="PF00270">
    <property type="entry name" value="DEAD"/>
    <property type="match status" value="1"/>
</dbReference>
<feature type="domain" description="Helicase C-terminal" evidence="14">
    <location>
        <begin position="532"/>
        <end position="613"/>
    </location>
</feature>
<keyword evidence="5" id="KW-0378">Hydrolase</keyword>
<evidence type="ECO:0000256" key="5">
    <source>
        <dbReference type="ARBA" id="ARBA00022801"/>
    </source>
</evidence>
<dbReference type="GO" id="GO:0003724">
    <property type="term" value="F:RNA helicase activity"/>
    <property type="evidence" value="ECO:0007669"/>
    <property type="project" value="UniProtKB-EC"/>
</dbReference>
<evidence type="ECO:0000313" key="15">
    <source>
        <dbReference type="EMBL" id="KJE94357.1"/>
    </source>
</evidence>
<dbReference type="OMA" id="FKTIWTL"/>
<dbReference type="FunFam" id="3.40.50.300:FF:000449">
    <property type="entry name" value="Probable ATP-dependent RNA helicase DDX41"/>
    <property type="match status" value="1"/>
</dbReference>
<dbReference type="InterPro" id="IPR014001">
    <property type="entry name" value="Helicase_ATP-bd"/>
</dbReference>
<dbReference type="InterPro" id="IPR001650">
    <property type="entry name" value="Helicase_C-like"/>
</dbReference>
<dbReference type="PhylomeDB" id="A0A0D2VT23"/>
<evidence type="ECO:0000256" key="7">
    <source>
        <dbReference type="ARBA" id="ARBA00022833"/>
    </source>
</evidence>
<dbReference type="Gene3D" id="3.40.50.300">
    <property type="entry name" value="P-loop containing nucleotide triphosphate hydrolases"/>
    <property type="match status" value="2"/>
</dbReference>
<dbReference type="RefSeq" id="XP_004346697.1">
    <property type="nucleotide sequence ID" value="XM_004346647.2"/>
</dbReference>
<evidence type="ECO:0000256" key="8">
    <source>
        <dbReference type="ARBA" id="ARBA00022840"/>
    </source>
</evidence>
<dbReference type="FunFam" id="3.40.50.300:FF:000657">
    <property type="entry name" value="Probable ATP-dependent RNA helicase DDX41"/>
    <property type="match status" value="1"/>
</dbReference>
<evidence type="ECO:0000256" key="3">
    <source>
        <dbReference type="ARBA" id="ARBA00022741"/>
    </source>
</evidence>
<dbReference type="InterPro" id="IPR027417">
    <property type="entry name" value="P-loop_NTPase"/>
</dbReference>
<reference evidence="16" key="1">
    <citation type="submission" date="2011-02" db="EMBL/GenBank/DDBJ databases">
        <title>The Genome Sequence of Capsaspora owczarzaki ATCC 30864.</title>
        <authorList>
            <person name="Russ C."/>
            <person name="Cuomo C."/>
            <person name="Burger G."/>
            <person name="Gray M.W."/>
            <person name="Holland P.W.H."/>
            <person name="King N."/>
            <person name="Lang F.B.F."/>
            <person name="Roger A.J."/>
            <person name="Ruiz-Trillo I."/>
            <person name="Young S.K."/>
            <person name="Zeng Q."/>
            <person name="Gargeya S."/>
            <person name="Alvarado L."/>
            <person name="Berlin A."/>
            <person name="Chapman S.B."/>
            <person name="Chen Z."/>
            <person name="Freedman E."/>
            <person name="Gellesch M."/>
            <person name="Goldberg J."/>
            <person name="Griggs A."/>
            <person name="Gujja S."/>
            <person name="Heilman E."/>
            <person name="Heiman D."/>
            <person name="Howarth C."/>
            <person name="Mehta T."/>
            <person name="Neiman D."/>
            <person name="Pearson M."/>
            <person name="Roberts A."/>
            <person name="Saif S."/>
            <person name="Shea T."/>
            <person name="Shenoy N."/>
            <person name="Sisk P."/>
            <person name="Stolte C."/>
            <person name="Sykes S."/>
            <person name="White J."/>
            <person name="Yandava C."/>
            <person name="Haas B."/>
            <person name="Nusbaum C."/>
            <person name="Birren B."/>
        </authorList>
    </citation>
    <scope>NUCLEOTIDE SEQUENCE</scope>
    <source>
        <strain evidence="16">ATCC 30864</strain>
    </source>
</reference>
<dbReference type="CDD" id="cd17951">
    <property type="entry name" value="DEADc_DDX41"/>
    <property type="match status" value="1"/>
</dbReference>
<name>A0A0D2VT23_CAPO3</name>
<keyword evidence="7" id="KW-0862">Zinc</keyword>
<dbReference type="GO" id="GO:0008270">
    <property type="term" value="F:zinc ion binding"/>
    <property type="evidence" value="ECO:0007669"/>
    <property type="project" value="UniProtKB-KW"/>
</dbReference>
<evidence type="ECO:0000256" key="4">
    <source>
        <dbReference type="ARBA" id="ARBA00022771"/>
    </source>
</evidence>
<evidence type="ECO:0000256" key="6">
    <source>
        <dbReference type="ARBA" id="ARBA00022806"/>
    </source>
</evidence>
<dbReference type="GO" id="GO:0005737">
    <property type="term" value="C:cytoplasm"/>
    <property type="evidence" value="ECO:0007669"/>
    <property type="project" value="UniProtKB-ARBA"/>
</dbReference>
<keyword evidence="3" id="KW-0547">Nucleotide-binding</keyword>
<feature type="compositionally biased region" description="Low complexity" evidence="12">
    <location>
        <begin position="58"/>
        <end position="78"/>
    </location>
</feature>
<evidence type="ECO:0000256" key="2">
    <source>
        <dbReference type="ARBA" id="ARBA00022723"/>
    </source>
</evidence>
<evidence type="ECO:0000256" key="9">
    <source>
        <dbReference type="ARBA" id="ARBA00022884"/>
    </source>
</evidence>
<evidence type="ECO:0000256" key="10">
    <source>
        <dbReference type="ARBA" id="ARBA00023594"/>
    </source>
</evidence>
<comment type="similarity">
    <text evidence="10">Belongs to the DEAD box helicase family. DDX41 subfamily.</text>
</comment>
<dbReference type="AlphaFoldDB" id="A0A0D2VT23"/>
<keyword evidence="6 15" id="KW-0347">Helicase</keyword>
<keyword evidence="8" id="KW-0067">ATP-binding</keyword>
<dbReference type="CDD" id="cd18787">
    <property type="entry name" value="SF2_C_DEAD"/>
    <property type="match status" value="1"/>
</dbReference>
<dbReference type="eggNOG" id="KOG0341">
    <property type="taxonomic scope" value="Eukaryota"/>
</dbReference>
<feature type="compositionally biased region" description="Basic and acidic residues" evidence="12">
    <location>
        <begin position="10"/>
        <end position="20"/>
    </location>
</feature>
<evidence type="ECO:0000256" key="11">
    <source>
        <dbReference type="ARBA" id="ARBA00047984"/>
    </source>
</evidence>
<keyword evidence="2" id="KW-0479">Metal-binding</keyword>
<dbReference type="STRING" id="595528.A0A0D2VT23"/>
<dbReference type="SMART" id="SM00487">
    <property type="entry name" value="DEXDc"/>
    <property type="match status" value="1"/>
</dbReference>
<protein>
    <recommendedName>
        <fullName evidence="1">RNA helicase</fullName>
        <ecNumber evidence="1">3.6.4.13</ecNumber>
    </recommendedName>
</protein>
<keyword evidence="16" id="KW-1185">Reference proteome</keyword>
<feature type="region of interest" description="Disordered" evidence="12">
    <location>
        <begin position="1"/>
        <end position="97"/>
    </location>
</feature>
<keyword evidence="4" id="KW-0863">Zinc-finger</keyword>
<evidence type="ECO:0000313" key="16">
    <source>
        <dbReference type="Proteomes" id="UP000008743"/>
    </source>
</evidence>
<keyword evidence="9" id="KW-0694">RNA-binding</keyword>